<dbReference type="Proteomes" id="UP001628179">
    <property type="component" value="Unassembled WGS sequence"/>
</dbReference>
<sequence>MANPQYDAIGATYTMMKQLPTARIESSNLHAAVAPHVGGARVLDLACGTGYYSRLLLDWGATSVVGIDLSAAMIAAAEHEAAQSLDPSVRSRLRFQVGDAATLGRLEDTDSGAGFNLVVGAWLLNYARDEDELAGMFATISANLNGPGAIFAGITPPPVACKDLDAFAARINDETLEQRRRRLIRVSQRYYERMTSENGDTPNGWRVEVAALDAQGKPAVVFRNYHLPIEVYERAARRGGMHGTIQWKEITLQDSIREQAIREFGQEFWREYFDDLGPHFGLLVVAKGN</sequence>
<keyword evidence="6" id="KW-1185">Reference proteome</keyword>
<keyword evidence="1 5" id="KW-0489">Methyltransferase</keyword>
<evidence type="ECO:0000313" key="6">
    <source>
        <dbReference type="Proteomes" id="UP001628179"/>
    </source>
</evidence>
<keyword evidence="3" id="KW-0949">S-adenosyl-L-methionine</keyword>
<organism evidence="5 6">
    <name type="scientific">Madurella fahalii</name>
    <dbReference type="NCBI Taxonomy" id="1157608"/>
    <lineage>
        <taxon>Eukaryota</taxon>
        <taxon>Fungi</taxon>
        <taxon>Dikarya</taxon>
        <taxon>Ascomycota</taxon>
        <taxon>Pezizomycotina</taxon>
        <taxon>Sordariomycetes</taxon>
        <taxon>Sordariomycetidae</taxon>
        <taxon>Sordariales</taxon>
        <taxon>Sordariales incertae sedis</taxon>
        <taxon>Madurella</taxon>
    </lineage>
</organism>
<dbReference type="SUPFAM" id="SSF53335">
    <property type="entry name" value="S-adenosyl-L-methionine-dependent methyltransferases"/>
    <property type="match status" value="1"/>
</dbReference>
<evidence type="ECO:0000256" key="3">
    <source>
        <dbReference type="ARBA" id="ARBA00022691"/>
    </source>
</evidence>
<dbReference type="InterPro" id="IPR029063">
    <property type="entry name" value="SAM-dependent_MTases_sf"/>
</dbReference>
<dbReference type="PANTHER" id="PTHR43464:SF19">
    <property type="entry name" value="UBIQUINONE BIOSYNTHESIS O-METHYLTRANSFERASE, MITOCHONDRIAL"/>
    <property type="match status" value="1"/>
</dbReference>
<evidence type="ECO:0000259" key="4">
    <source>
        <dbReference type="Pfam" id="PF13649"/>
    </source>
</evidence>
<dbReference type="GO" id="GO:0032259">
    <property type="term" value="P:methylation"/>
    <property type="evidence" value="ECO:0007669"/>
    <property type="project" value="UniProtKB-KW"/>
</dbReference>
<dbReference type="EMBL" id="BAAFSV010000006">
    <property type="protein sequence ID" value="GAB1320002.1"/>
    <property type="molecule type" value="Genomic_DNA"/>
</dbReference>
<dbReference type="Gene3D" id="3.40.50.150">
    <property type="entry name" value="Vaccinia Virus protein VP39"/>
    <property type="match status" value="1"/>
</dbReference>
<evidence type="ECO:0000313" key="5">
    <source>
        <dbReference type="EMBL" id="GAB1320002.1"/>
    </source>
</evidence>
<protein>
    <submittedName>
        <fullName evidence="5">Methyltransferase domain-containing protein</fullName>
    </submittedName>
</protein>
<name>A0ABQ0GQJ6_9PEZI</name>
<dbReference type="CDD" id="cd02440">
    <property type="entry name" value="AdoMet_MTases"/>
    <property type="match status" value="1"/>
</dbReference>
<evidence type="ECO:0000256" key="2">
    <source>
        <dbReference type="ARBA" id="ARBA00022679"/>
    </source>
</evidence>
<reference evidence="5 6" key="1">
    <citation type="submission" date="2024-09" db="EMBL/GenBank/DDBJ databases">
        <title>Itraconazole resistance in Madurella fahalii resulting from another homologue of gene encoding cytochrome P450 14-alpha sterol demethylase (CYP51).</title>
        <authorList>
            <person name="Yoshioka I."/>
            <person name="Fahal A.H."/>
            <person name="Kaneko S."/>
            <person name="Yaguchi T."/>
        </authorList>
    </citation>
    <scope>NUCLEOTIDE SEQUENCE [LARGE SCALE GENOMIC DNA]</scope>
    <source>
        <strain evidence="5 6">IFM 68171</strain>
    </source>
</reference>
<dbReference type="PANTHER" id="PTHR43464">
    <property type="entry name" value="METHYLTRANSFERASE"/>
    <property type="match status" value="1"/>
</dbReference>
<proteinExistence type="predicted"/>
<accession>A0ABQ0GQJ6</accession>
<keyword evidence="2" id="KW-0808">Transferase</keyword>
<comment type="caution">
    <text evidence="5">The sequence shown here is derived from an EMBL/GenBank/DDBJ whole genome shotgun (WGS) entry which is preliminary data.</text>
</comment>
<dbReference type="Pfam" id="PF13649">
    <property type="entry name" value="Methyltransf_25"/>
    <property type="match status" value="1"/>
</dbReference>
<dbReference type="RefSeq" id="XP_070921732.1">
    <property type="nucleotide sequence ID" value="XM_071065631.1"/>
</dbReference>
<feature type="domain" description="Methyltransferase" evidence="4">
    <location>
        <begin position="42"/>
        <end position="144"/>
    </location>
</feature>
<dbReference type="GO" id="GO:0008168">
    <property type="term" value="F:methyltransferase activity"/>
    <property type="evidence" value="ECO:0007669"/>
    <property type="project" value="UniProtKB-KW"/>
</dbReference>
<gene>
    <name evidence="5" type="ORF">MFIFM68171_10212</name>
</gene>
<evidence type="ECO:0000256" key="1">
    <source>
        <dbReference type="ARBA" id="ARBA00022603"/>
    </source>
</evidence>
<dbReference type="InterPro" id="IPR041698">
    <property type="entry name" value="Methyltransf_25"/>
</dbReference>
<dbReference type="GeneID" id="98180954"/>